<keyword evidence="3" id="KW-1185">Reference proteome</keyword>
<dbReference type="AlphaFoldDB" id="A0A4U8UMV5"/>
<organism evidence="2 3">
    <name type="scientific">Steinernema carpocapsae</name>
    <name type="common">Entomopathogenic nematode</name>
    <dbReference type="NCBI Taxonomy" id="34508"/>
    <lineage>
        <taxon>Eukaryota</taxon>
        <taxon>Metazoa</taxon>
        <taxon>Ecdysozoa</taxon>
        <taxon>Nematoda</taxon>
        <taxon>Chromadorea</taxon>
        <taxon>Rhabditida</taxon>
        <taxon>Tylenchina</taxon>
        <taxon>Panagrolaimomorpha</taxon>
        <taxon>Strongyloidoidea</taxon>
        <taxon>Steinernematidae</taxon>
        <taxon>Steinernema</taxon>
    </lineage>
</organism>
<evidence type="ECO:0000313" key="3">
    <source>
        <dbReference type="Proteomes" id="UP000298663"/>
    </source>
</evidence>
<dbReference type="Proteomes" id="UP000298663">
    <property type="component" value="Chromosome X"/>
</dbReference>
<name>A0A4U8UMV5_STECR</name>
<dbReference type="EMBL" id="CM016762">
    <property type="protein sequence ID" value="TMS33417.1"/>
    <property type="molecule type" value="Genomic_DNA"/>
</dbReference>
<feature type="region of interest" description="Disordered" evidence="1">
    <location>
        <begin position="1"/>
        <end position="39"/>
    </location>
</feature>
<sequence length="79" mass="9172">MRYMKGKSDDNQRAFWTTTTHGRKLQAKKVPAETEKTAFEQNETVPKLIEAVHPADESMEASDKVELYESVEEDDREIR</sequence>
<reference evidence="2 3" key="2">
    <citation type="journal article" date="2019" name="G3 (Bethesda)">
        <title>Hybrid Assembly of the Genome of the Entomopathogenic Nematode Steinernema carpocapsae Identifies the X-Chromosome.</title>
        <authorList>
            <person name="Serra L."/>
            <person name="Macchietto M."/>
            <person name="Macias-Munoz A."/>
            <person name="McGill C.J."/>
            <person name="Rodriguez I.M."/>
            <person name="Rodriguez B."/>
            <person name="Murad R."/>
            <person name="Mortazavi A."/>
        </authorList>
    </citation>
    <scope>NUCLEOTIDE SEQUENCE [LARGE SCALE GENOMIC DNA]</scope>
    <source>
        <strain evidence="2 3">ALL</strain>
    </source>
</reference>
<feature type="compositionally biased region" description="Basic and acidic residues" evidence="1">
    <location>
        <begin position="55"/>
        <end position="67"/>
    </location>
</feature>
<evidence type="ECO:0000256" key="1">
    <source>
        <dbReference type="SAM" id="MobiDB-lite"/>
    </source>
</evidence>
<feature type="compositionally biased region" description="Acidic residues" evidence="1">
    <location>
        <begin position="69"/>
        <end position="79"/>
    </location>
</feature>
<gene>
    <name evidence="2" type="ORF">L596_001161</name>
</gene>
<feature type="region of interest" description="Disordered" evidence="1">
    <location>
        <begin position="55"/>
        <end position="79"/>
    </location>
</feature>
<accession>A0A4U8UMV5</accession>
<protein>
    <submittedName>
        <fullName evidence="2">Uncharacterized protein</fullName>
    </submittedName>
</protein>
<reference evidence="2 3" key="1">
    <citation type="journal article" date="2015" name="Genome Biol.">
        <title>Comparative genomics of Steinernema reveals deeply conserved gene regulatory networks.</title>
        <authorList>
            <person name="Dillman A.R."/>
            <person name="Macchietto M."/>
            <person name="Porter C.F."/>
            <person name="Rogers A."/>
            <person name="Williams B."/>
            <person name="Antoshechkin I."/>
            <person name="Lee M.M."/>
            <person name="Goodwin Z."/>
            <person name="Lu X."/>
            <person name="Lewis E.E."/>
            <person name="Goodrich-Blair H."/>
            <person name="Stock S.P."/>
            <person name="Adams B.J."/>
            <person name="Sternberg P.W."/>
            <person name="Mortazavi A."/>
        </authorList>
    </citation>
    <scope>NUCLEOTIDE SEQUENCE [LARGE SCALE GENOMIC DNA]</scope>
    <source>
        <strain evidence="2 3">ALL</strain>
    </source>
</reference>
<proteinExistence type="predicted"/>
<dbReference type="EMBL" id="AZBU02000001">
    <property type="protein sequence ID" value="TMS33417.1"/>
    <property type="molecule type" value="Genomic_DNA"/>
</dbReference>
<feature type="compositionally biased region" description="Basic and acidic residues" evidence="1">
    <location>
        <begin position="1"/>
        <end position="12"/>
    </location>
</feature>
<comment type="caution">
    <text evidence="2">The sequence shown here is derived from an EMBL/GenBank/DDBJ whole genome shotgun (WGS) entry which is preliminary data.</text>
</comment>
<evidence type="ECO:0000313" key="2">
    <source>
        <dbReference type="EMBL" id="TMS33417.1"/>
    </source>
</evidence>